<dbReference type="Proteomes" id="UP000054549">
    <property type="component" value="Unassembled WGS sequence"/>
</dbReference>
<dbReference type="InParanoid" id="A0A0C2T926"/>
<dbReference type="HOGENOM" id="CLU_2512180_0_0_1"/>
<name>A0A0C2T926_AMAMK</name>
<gene>
    <name evidence="1" type="ORF">M378DRAFT_729665</name>
</gene>
<keyword evidence="2" id="KW-1185">Reference proteome</keyword>
<protein>
    <submittedName>
        <fullName evidence="1">Uncharacterized protein</fullName>
    </submittedName>
</protein>
<dbReference type="EMBL" id="KN818262">
    <property type="protein sequence ID" value="KIL63159.1"/>
    <property type="molecule type" value="Genomic_DNA"/>
</dbReference>
<evidence type="ECO:0000313" key="2">
    <source>
        <dbReference type="Proteomes" id="UP000054549"/>
    </source>
</evidence>
<proteinExistence type="predicted"/>
<reference evidence="1 2" key="1">
    <citation type="submission" date="2014-04" db="EMBL/GenBank/DDBJ databases">
        <title>Evolutionary Origins and Diversification of the Mycorrhizal Mutualists.</title>
        <authorList>
            <consortium name="DOE Joint Genome Institute"/>
            <consortium name="Mycorrhizal Genomics Consortium"/>
            <person name="Kohler A."/>
            <person name="Kuo A."/>
            <person name="Nagy L.G."/>
            <person name="Floudas D."/>
            <person name="Copeland A."/>
            <person name="Barry K.W."/>
            <person name="Cichocki N."/>
            <person name="Veneault-Fourrey C."/>
            <person name="LaButti K."/>
            <person name="Lindquist E.A."/>
            <person name="Lipzen A."/>
            <person name="Lundell T."/>
            <person name="Morin E."/>
            <person name="Murat C."/>
            <person name="Riley R."/>
            <person name="Ohm R."/>
            <person name="Sun H."/>
            <person name="Tunlid A."/>
            <person name="Henrissat B."/>
            <person name="Grigoriev I.V."/>
            <person name="Hibbett D.S."/>
            <person name="Martin F."/>
        </authorList>
    </citation>
    <scope>NUCLEOTIDE SEQUENCE [LARGE SCALE GENOMIC DNA]</scope>
    <source>
        <strain evidence="1 2">Koide BX008</strain>
    </source>
</reference>
<accession>A0A0C2T926</accession>
<organism evidence="1 2">
    <name type="scientific">Amanita muscaria (strain Koide BX008)</name>
    <dbReference type="NCBI Taxonomy" id="946122"/>
    <lineage>
        <taxon>Eukaryota</taxon>
        <taxon>Fungi</taxon>
        <taxon>Dikarya</taxon>
        <taxon>Basidiomycota</taxon>
        <taxon>Agaricomycotina</taxon>
        <taxon>Agaricomycetes</taxon>
        <taxon>Agaricomycetidae</taxon>
        <taxon>Agaricales</taxon>
        <taxon>Pluteineae</taxon>
        <taxon>Amanitaceae</taxon>
        <taxon>Amanita</taxon>
    </lineage>
</organism>
<dbReference type="AlphaFoldDB" id="A0A0C2T926"/>
<sequence length="85" mass="9826">MHRIHTIPHSEIKTDRITPTHFMTEHPPITEFSVISQAIRLKKVVLEGQFLCCCTIVWSQGPGRIGPHSERVVMTLDLRDKYFVD</sequence>
<evidence type="ECO:0000313" key="1">
    <source>
        <dbReference type="EMBL" id="KIL63159.1"/>
    </source>
</evidence>